<evidence type="ECO:0000313" key="2">
    <source>
        <dbReference type="EMBL" id="KAK2848161.1"/>
    </source>
</evidence>
<organism evidence="2 3">
    <name type="scientific">Tachysurus vachellii</name>
    <name type="common">Darkbarbel catfish</name>
    <name type="synonym">Pelteobagrus vachellii</name>
    <dbReference type="NCBI Taxonomy" id="175792"/>
    <lineage>
        <taxon>Eukaryota</taxon>
        <taxon>Metazoa</taxon>
        <taxon>Chordata</taxon>
        <taxon>Craniata</taxon>
        <taxon>Vertebrata</taxon>
        <taxon>Euteleostomi</taxon>
        <taxon>Actinopterygii</taxon>
        <taxon>Neopterygii</taxon>
        <taxon>Teleostei</taxon>
        <taxon>Ostariophysi</taxon>
        <taxon>Siluriformes</taxon>
        <taxon>Bagridae</taxon>
        <taxon>Tachysurus</taxon>
    </lineage>
</organism>
<dbReference type="EMBL" id="JAVHJS010000009">
    <property type="protein sequence ID" value="KAK2848161.1"/>
    <property type="molecule type" value="Genomic_DNA"/>
</dbReference>
<keyword evidence="1" id="KW-0812">Transmembrane</keyword>
<keyword evidence="1" id="KW-1133">Transmembrane helix</keyword>
<keyword evidence="1" id="KW-0472">Membrane</keyword>
<gene>
    <name evidence="2" type="ORF">Q7C36_009843</name>
</gene>
<name>A0AA88SW77_TACVA</name>
<evidence type="ECO:0008006" key="4">
    <source>
        <dbReference type="Google" id="ProtNLM"/>
    </source>
</evidence>
<reference evidence="2" key="1">
    <citation type="submission" date="2023-08" db="EMBL/GenBank/DDBJ databases">
        <title>Pelteobagrus vachellii genome.</title>
        <authorList>
            <person name="Liu H."/>
        </authorList>
    </citation>
    <scope>NUCLEOTIDE SEQUENCE</scope>
    <source>
        <strain evidence="2">PRFRI_2022a</strain>
        <tissue evidence="2">Muscle</tissue>
    </source>
</reference>
<comment type="caution">
    <text evidence="2">The sequence shown here is derived from an EMBL/GenBank/DDBJ whole genome shotgun (WGS) entry which is preliminary data.</text>
</comment>
<protein>
    <recommendedName>
        <fullName evidence="4">FERM domain containing 5</fullName>
    </recommendedName>
</protein>
<evidence type="ECO:0000313" key="3">
    <source>
        <dbReference type="Proteomes" id="UP001187315"/>
    </source>
</evidence>
<keyword evidence="3" id="KW-1185">Reference proteome</keyword>
<sequence length="260" mass="29061">MVKCLIRISTRVNVHLRMINHCYRDVKVRVLSLGPRLLGKALGVLPLYPAITSHQEPLPAFPLPTVPQPSVLSSRSSESLRDSTHSIPVHSISHSDSFILHSYSHVIESSNDGEAIAEDNCSTIDGVLPTPVAKLTAHHANDVPYNTLDKKEAKQCTTALRDPVEPQTTESNELVVPVIREVESLNKFVLSILSLLGVTTGLLFVLLFLLILIESDLDVALLRDIRQTPEFEQFHYGYFCPLRRWFACKLHWMGGLLINK</sequence>
<feature type="transmembrane region" description="Helical" evidence="1">
    <location>
        <begin position="188"/>
        <end position="213"/>
    </location>
</feature>
<accession>A0AA88SW77</accession>
<dbReference type="Proteomes" id="UP001187315">
    <property type="component" value="Unassembled WGS sequence"/>
</dbReference>
<evidence type="ECO:0000256" key="1">
    <source>
        <dbReference type="SAM" id="Phobius"/>
    </source>
</evidence>
<dbReference type="AlphaFoldDB" id="A0AA88SW77"/>
<proteinExistence type="predicted"/>